<evidence type="ECO:0000313" key="2">
    <source>
        <dbReference type="EMBL" id="QTC91320.1"/>
    </source>
</evidence>
<dbReference type="SUPFAM" id="SSF82714">
    <property type="entry name" value="Multidrug efflux transporter AcrB TolC docking domain, DN and DC subdomains"/>
    <property type="match status" value="2"/>
</dbReference>
<protein>
    <submittedName>
        <fullName evidence="2">Efflux RND transporter permease subunit</fullName>
    </submittedName>
</protein>
<dbReference type="InterPro" id="IPR027463">
    <property type="entry name" value="AcrB_DN_DC_subdom"/>
</dbReference>
<accession>A0A975C3R3</accession>
<dbReference type="Gene3D" id="3.30.2090.10">
    <property type="entry name" value="Multidrug efflux transporter AcrB TolC docking domain, DN and DC subdomains"/>
    <property type="match status" value="2"/>
</dbReference>
<dbReference type="PANTHER" id="PTHR32063:SF77">
    <property type="entry name" value="ACR FAMILY TRANSPORT PROTEIN"/>
    <property type="match status" value="1"/>
</dbReference>
<feature type="transmembrane region" description="Helical" evidence="1">
    <location>
        <begin position="892"/>
        <end position="915"/>
    </location>
</feature>
<dbReference type="SUPFAM" id="SSF82866">
    <property type="entry name" value="Multidrug efflux transporter AcrB transmembrane domain"/>
    <property type="match status" value="2"/>
</dbReference>
<feature type="transmembrane region" description="Helical" evidence="1">
    <location>
        <begin position="455"/>
        <end position="478"/>
    </location>
</feature>
<keyword evidence="1" id="KW-0812">Transmembrane</keyword>
<feature type="transmembrane region" description="Helical" evidence="1">
    <location>
        <begin position="922"/>
        <end position="942"/>
    </location>
</feature>
<dbReference type="Gene3D" id="3.30.70.1430">
    <property type="entry name" value="Multidrug efflux transporter AcrB pore domain"/>
    <property type="match status" value="2"/>
</dbReference>
<dbReference type="InterPro" id="IPR001036">
    <property type="entry name" value="Acrflvin-R"/>
</dbReference>
<feature type="transmembrane region" description="Helical" evidence="1">
    <location>
        <begin position="1025"/>
        <end position="1051"/>
    </location>
</feature>
<dbReference type="RefSeq" id="WP_207870494.1">
    <property type="nucleotide sequence ID" value="NZ_CP062222.1"/>
</dbReference>
<feature type="transmembrane region" description="Helical" evidence="1">
    <location>
        <begin position="331"/>
        <end position="353"/>
    </location>
</feature>
<dbReference type="KEGG" id="bgoe:IFJ75_19335"/>
<feature type="transmembrane region" description="Helical" evidence="1">
    <location>
        <begin position="994"/>
        <end position="1013"/>
    </location>
</feature>
<dbReference type="Gene3D" id="3.30.70.1320">
    <property type="entry name" value="Multidrug efflux transporter AcrB pore domain like"/>
    <property type="match status" value="1"/>
</dbReference>
<dbReference type="SUPFAM" id="SSF82693">
    <property type="entry name" value="Multidrug efflux transporter AcrB pore domain, PN1, PN2, PC1 and PC2 subdomains"/>
    <property type="match status" value="3"/>
</dbReference>
<evidence type="ECO:0000313" key="3">
    <source>
        <dbReference type="Proteomes" id="UP000663918"/>
    </source>
</evidence>
<proteinExistence type="predicted"/>
<feature type="transmembrane region" description="Helical" evidence="1">
    <location>
        <begin position="948"/>
        <end position="973"/>
    </location>
</feature>
<dbReference type="Gene3D" id="1.20.1640.10">
    <property type="entry name" value="Multidrug efflux transporter AcrB transmembrane domain"/>
    <property type="match status" value="2"/>
</dbReference>
<keyword evidence="1" id="KW-1133">Transmembrane helix</keyword>
<feature type="transmembrane region" description="Helical" evidence="1">
    <location>
        <begin position="563"/>
        <end position="583"/>
    </location>
</feature>
<dbReference type="GO" id="GO:0042910">
    <property type="term" value="F:xenobiotic transmembrane transporter activity"/>
    <property type="evidence" value="ECO:0007669"/>
    <property type="project" value="TreeGrafter"/>
</dbReference>
<dbReference type="AlphaFoldDB" id="A0A975C3R3"/>
<dbReference type="PANTHER" id="PTHR32063">
    <property type="match status" value="1"/>
</dbReference>
<feature type="transmembrane region" description="Helical" evidence="1">
    <location>
        <begin position="15"/>
        <end position="33"/>
    </location>
</feature>
<dbReference type="Gene3D" id="3.30.70.1440">
    <property type="entry name" value="Multidrug efflux transporter AcrB pore domain"/>
    <property type="match status" value="1"/>
</dbReference>
<keyword evidence="1" id="KW-0472">Membrane</keyword>
<dbReference type="Pfam" id="PF00873">
    <property type="entry name" value="ACR_tran"/>
    <property type="match status" value="2"/>
</dbReference>
<dbReference type="Proteomes" id="UP000663918">
    <property type="component" value="Chromosome"/>
</dbReference>
<sequence>MGFQNISSWAIKNPIPIVLMFIVLTVAGLTSYFKLRTNNFPDIDLPVVAVTVIQSGAAPTEMETQVTRLVEDSVAGLGQVKHIQSVVNEGVSTTSIEFQLGVNLEKATNDVRNAVAGVRQNLPADVLEPIVQRIEFSAIPFANYVVRAPGMSPEELSWFVDNTVAKRLLSVKGVSQISRDGGVSREIRIKLDPDRLEAAGVTAAAVSNQLRAQNINLPGGRGELGGAEQAIRTVGSAKTVEQLRETLIPVGSRSVRLGDLGEITDEWSEQRGRARFNGKEVVGFGIARAIGSSEVDVYQRTMKEIEALDGERGDVTIEQVANTTDDVINNFHASVEALLLGALLAIAVVFVFLRDWRATLIAAIAMPLSLIPTFWIMDMAGQSLNVVSLLALSLTVGILVDDAIVEIENIVRHIRDGKPPYPAAIEAADEIGLAVMATTATLVAVFAPTGFMPGIVGQFFVSFAIAACVSVLFSLLVARTLTPLMGAYLLKRDQGKEHKDPFWMPPYLRALEWALGDRGKAVPAGAAPSVAAQSTSPDFDLTRPARKPPFLRRVRARFCDHRLWVMGMGLLFFIFSIGLAMSLPGEFIPVEDQSRSSLTIQLPPGTTLDETDAAVQRINTELMKRPEVESVYSSIGSATVSFGPGGGSGAGEVRKANLTVNLVPRGKRKMSQQQFEKDFGPTLRQTPGARVQFGASGNGAGIMQVALVSDNPAALEPAAARLEREMRGVEGLSNVVSSSALVRPELLITPKADVAALQGVSTQDISQVARVATLGDADQLLPKFNLGDRQVPIRVMLTEESRTQLGVLENLKVPTASGAVVPLSAVADISFGAGPNQIDRLDRLRVANISAETSGTTLSVATKAINELPAMKELPQGVRQQLTGDAESNAELGAGFAFAIFTGILLMYVVLVLLFGSFFHPITILAALPVSFGGAFFALLITGKSMSMPALIGIIMLTGIAAKNSILLVDYAIMAMRGGMPKREALIDAAHKRARPIIMTTFAMGLGMLPIAAAVGEGTAFRSPMAIAVIGGLITSTALSLLFVPVVFSLIDGVKTRLERRMDRWFGGQHHHHPAEEAETPAE</sequence>
<gene>
    <name evidence="2" type="ORF">IFJ75_19335</name>
</gene>
<organism evidence="2 3">
    <name type="scientific">Brevundimonas goettingensis</name>
    <dbReference type="NCBI Taxonomy" id="2774190"/>
    <lineage>
        <taxon>Bacteria</taxon>
        <taxon>Pseudomonadati</taxon>
        <taxon>Pseudomonadota</taxon>
        <taxon>Alphaproteobacteria</taxon>
        <taxon>Caulobacterales</taxon>
        <taxon>Caulobacteraceae</taxon>
        <taxon>Brevundimonas</taxon>
    </lineage>
</organism>
<dbReference type="EMBL" id="CP062222">
    <property type="protein sequence ID" value="QTC91320.1"/>
    <property type="molecule type" value="Genomic_DNA"/>
</dbReference>
<feature type="transmembrane region" description="Helical" evidence="1">
    <location>
        <begin position="360"/>
        <end position="377"/>
    </location>
</feature>
<feature type="transmembrane region" description="Helical" evidence="1">
    <location>
        <begin position="389"/>
        <end position="411"/>
    </location>
</feature>
<dbReference type="PRINTS" id="PR00702">
    <property type="entry name" value="ACRIFLAVINRP"/>
</dbReference>
<keyword evidence="3" id="KW-1185">Reference proteome</keyword>
<dbReference type="GO" id="GO:0005886">
    <property type="term" value="C:plasma membrane"/>
    <property type="evidence" value="ECO:0007669"/>
    <property type="project" value="TreeGrafter"/>
</dbReference>
<name>A0A975C3R3_9CAUL</name>
<evidence type="ECO:0000256" key="1">
    <source>
        <dbReference type="SAM" id="Phobius"/>
    </source>
</evidence>
<reference evidence="2" key="1">
    <citation type="submission" date="2020-09" db="EMBL/GenBank/DDBJ databases">
        <title>Brevundimonas sp. LVF2 isolated from a puddle in Goettingen, Germany.</title>
        <authorList>
            <person name="Friedrich I."/>
            <person name="Klassen A."/>
            <person name="Hannes N."/>
            <person name="Schneider D."/>
            <person name="Hertel R."/>
            <person name="Daniel R."/>
        </authorList>
    </citation>
    <scope>NUCLEOTIDE SEQUENCE</scope>
    <source>
        <strain evidence="2">LVF2</strain>
    </source>
</reference>